<dbReference type="Proteomes" id="UP000621455">
    <property type="component" value="Unassembled WGS sequence"/>
</dbReference>
<evidence type="ECO:0008006" key="3">
    <source>
        <dbReference type="Google" id="ProtNLM"/>
    </source>
</evidence>
<sequence>MLALVACGKSAVAENPLEAAARRTCMDTIEARATNSKSISYVSDAPSPVTHGANGQLEVTLKFSAKNEMNIASTLQARCLVSADGKTLAEISVKDSR</sequence>
<organism evidence="1 2">
    <name type="scientific">Massilia frigida</name>
    <dbReference type="NCBI Taxonomy" id="2609281"/>
    <lineage>
        <taxon>Bacteria</taxon>
        <taxon>Pseudomonadati</taxon>
        <taxon>Pseudomonadota</taxon>
        <taxon>Betaproteobacteria</taxon>
        <taxon>Burkholderiales</taxon>
        <taxon>Oxalobacteraceae</taxon>
        <taxon>Telluria group</taxon>
        <taxon>Massilia</taxon>
    </lineage>
</organism>
<evidence type="ECO:0000313" key="1">
    <source>
        <dbReference type="EMBL" id="NHZ82322.1"/>
    </source>
</evidence>
<dbReference type="EMBL" id="WHJG01000031">
    <property type="protein sequence ID" value="NHZ82322.1"/>
    <property type="molecule type" value="Genomic_DNA"/>
</dbReference>
<protein>
    <recommendedName>
        <fullName evidence="3">Lipoprotein</fullName>
    </recommendedName>
</protein>
<comment type="caution">
    <text evidence="1">The sequence shown here is derived from an EMBL/GenBank/DDBJ whole genome shotgun (WGS) entry which is preliminary data.</text>
</comment>
<reference evidence="1 2" key="1">
    <citation type="submission" date="2019-10" db="EMBL/GenBank/DDBJ databases">
        <title>Taxonomy of Antarctic Massilia spp.: description of Massilia rubra sp. nov., Massilia aquatica sp. nov., Massilia mucilaginosa sp. nov., Massilia frigida sp. nov. isolated from streams, lakes and regoliths.</title>
        <authorList>
            <person name="Holochova P."/>
            <person name="Sedlacek I."/>
            <person name="Kralova S."/>
            <person name="Maslanova I."/>
            <person name="Busse H.-J."/>
            <person name="Stankova E."/>
            <person name="Vrbovska V."/>
            <person name="Kovarovic V."/>
            <person name="Bartak M."/>
            <person name="Svec P."/>
            <person name="Pantucek R."/>
        </authorList>
    </citation>
    <scope>NUCLEOTIDE SEQUENCE [LARGE SCALE GENOMIC DNA]</scope>
    <source>
        <strain evidence="1 2">CCM 8695</strain>
    </source>
</reference>
<name>A0ABX0NA64_9BURK</name>
<proteinExistence type="predicted"/>
<gene>
    <name evidence="1" type="ORF">F2P44_24015</name>
</gene>
<accession>A0ABX0NA64</accession>
<dbReference type="RefSeq" id="WP_167090220.1">
    <property type="nucleotide sequence ID" value="NZ_WHJG01000031.1"/>
</dbReference>
<keyword evidence="2" id="KW-1185">Reference proteome</keyword>
<evidence type="ECO:0000313" key="2">
    <source>
        <dbReference type="Proteomes" id="UP000621455"/>
    </source>
</evidence>